<protein>
    <submittedName>
        <fullName evidence="1">Uncharacterized protein</fullName>
    </submittedName>
</protein>
<name>A0A0F9S6C6_9ZZZZ</name>
<accession>A0A0F9S6C6</accession>
<dbReference type="AlphaFoldDB" id="A0A0F9S6C6"/>
<evidence type="ECO:0000313" key="1">
    <source>
        <dbReference type="EMBL" id="KKN62664.1"/>
    </source>
</evidence>
<sequence>METSIKIKERTKKKLNMLKYKLGLKSIDETIIRMYNIITKFKIANEMVDGKWK</sequence>
<proteinExistence type="predicted"/>
<comment type="caution">
    <text evidence="1">The sequence shown here is derived from an EMBL/GenBank/DDBJ whole genome shotgun (WGS) entry which is preliminary data.</text>
</comment>
<gene>
    <name evidence="1" type="ORF">LCGC14_0509250</name>
</gene>
<reference evidence="1" key="1">
    <citation type="journal article" date="2015" name="Nature">
        <title>Complex archaea that bridge the gap between prokaryotes and eukaryotes.</title>
        <authorList>
            <person name="Spang A."/>
            <person name="Saw J.H."/>
            <person name="Jorgensen S.L."/>
            <person name="Zaremba-Niedzwiedzka K."/>
            <person name="Martijn J."/>
            <person name="Lind A.E."/>
            <person name="van Eijk R."/>
            <person name="Schleper C."/>
            <person name="Guy L."/>
            <person name="Ettema T.J."/>
        </authorList>
    </citation>
    <scope>NUCLEOTIDE SEQUENCE</scope>
</reference>
<dbReference type="EMBL" id="LAZR01000616">
    <property type="protein sequence ID" value="KKN62664.1"/>
    <property type="molecule type" value="Genomic_DNA"/>
</dbReference>
<organism evidence="1">
    <name type="scientific">marine sediment metagenome</name>
    <dbReference type="NCBI Taxonomy" id="412755"/>
    <lineage>
        <taxon>unclassified sequences</taxon>
        <taxon>metagenomes</taxon>
        <taxon>ecological metagenomes</taxon>
    </lineage>
</organism>